<evidence type="ECO:0000256" key="3">
    <source>
        <dbReference type="SAM" id="Phobius"/>
    </source>
</evidence>
<evidence type="ECO:0000256" key="1">
    <source>
        <dbReference type="ARBA" id="ARBA00022723"/>
    </source>
</evidence>
<protein>
    <submittedName>
        <fullName evidence="5">Deaminase</fullName>
    </submittedName>
</protein>
<dbReference type="Proteomes" id="UP001589607">
    <property type="component" value="Unassembled WGS sequence"/>
</dbReference>
<dbReference type="PROSITE" id="PS51747">
    <property type="entry name" value="CYT_DCMP_DEAMINASES_2"/>
    <property type="match status" value="1"/>
</dbReference>
<keyword evidence="2" id="KW-0862">Zinc</keyword>
<dbReference type="Pfam" id="PF00383">
    <property type="entry name" value="dCMP_cyt_deam_1"/>
    <property type="match status" value="1"/>
</dbReference>
<dbReference type="PROSITE" id="PS00903">
    <property type="entry name" value="CYT_DCMP_DEAMINASES_1"/>
    <property type="match status" value="1"/>
</dbReference>
<keyword evidence="3" id="KW-1133">Transmembrane helix</keyword>
<dbReference type="Gene3D" id="3.40.140.10">
    <property type="entry name" value="Cytidine Deaminase, domain 2"/>
    <property type="match status" value="1"/>
</dbReference>
<accession>A0ABV5GJL6</accession>
<dbReference type="EMBL" id="JBHMEY010000008">
    <property type="protein sequence ID" value="MFB9095574.1"/>
    <property type="molecule type" value="Genomic_DNA"/>
</dbReference>
<name>A0ABV5GJL6_9FLAO</name>
<evidence type="ECO:0000256" key="2">
    <source>
        <dbReference type="ARBA" id="ARBA00022833"/>
    </source>
</evidence>
<sequence>MNFLKKLFWPVFYIFLGTFFTILIYLIVTNLYLFSTNKNITNYEKRLSSLAEKCIPSNDVPVASLLIYNDSIIGEGYNDVSKNNNPSGHAEINAVKNCFDKIGYKKFKALDRNKLYLITTYEPCKMCRGLIEEYDISNVIFGLSKKSRDKLISIKKDFNYYRNLKQTTNPRLQYDLFKRYESFDSIKHPY</sequence>
<gene>
    <name evidence="5" type="ORF">ACFFVF_03535</name>
</gene>
<reference evidence="5 6" key="1">
    <citation type="submission" date="2024-09" db="EMBL/GenBank/DDBJ databases">
        <authorList>
            <person name="Sun Q."/>
            <person name="Mori K."/>
        </authorList>
    </citation>
    <scope>NUCLEOTIDE SEQUENCE [LARGE SCALE GENOMIC DNA]</scope>
    <source>
        <strain evidence="5 6">CECT 7955</strain>
    </source>
</reference>
<organism evidence="5 6">
    <name type="scientific">Flavobacterium jumunjinense</name>
    <dbReference type="NCBI Taxonomy" id="998845"/>
    <lineage>
        <taxon>Bacteria</taxon>
        <taxon>Pseudomonadati</taxon>
        <taxon>Bacteroidota</taxon>
        <taxon>Flavobacteriia</taxon>
        <taxon>Flavobacteriales</taxon>
        <taxon>Flavobacteriaceae</taxon>
        <taxon>Flavobacterium</taxon>
    </lineage>
</organism>
<keyword evidence="1" id="KW-0479">Metal-binding</keyword>
<dbReference type="PANTHER" id="PTHR11079:SF162">
    <property type="entry name" value="RIBOFLAVIN BIOSYNTHESIS PROTEIN PYRD, CHLOROPLASTIC"/>
    <property type="match status" value="1"/>
</dbReference>
<dbReference type="InterPro" id="IPR016192">
    <property type="entry name" value="APOBEC/CMP_deaminase_Zn-bd"/>
</dbReference>
<feature type="transmembrane region" description="Helical" evidence="3">
    <location>
        <begin position="12"/>
        <end position="34"/>
    </location>
</feature>
<dbReference type="PANTHER" id="PTHR11079">
    <property type="entry name" value="CYTOSINE DEAMINASE FAMILY MEMBER"/>
    <property type="match status" value="1"/>
</dbReference>
<keyword evidence="6" id="KW-1185">Reference proteome</keyword>
<keyword evidence="3" id="KW-0472">Membrane</keyword>
<proteinExistence type="predicted"/>
<comment type="caution">
    <text evidence="5">The sequence shown here is derived from an EMBL/GenBank/DDBJ whole genome shotgun (WGS) entry which is preliminary data.</text>
</comment>
<dbReference type="InterPro" id="IPR016193">
    <property type="entry name" value="Cytidine_deaminase-like"/>
</dbReference>
<dbReference type="RefSeq" id="WP_236458423.1">
    <property type="nucleotide sequence ID" value="NZ_CBCSGE010000016.1"/>
</dbReference>
<evidence type="ECO:0000313" key="6">
    <source>
        <dbReference type="Proteomes" id="UP001589607"/>
    </source>
</evidence>
<dbReference type="SUPFAM" id="SSF53927">
    <property type="entry name" value="Cytidine deaminase-like"/>
    <property type="match status" value="1"/>
</dbReference>
<dbReference type="InterPro" id="IPR002125">
    <property type="entry name" value="CMP_dCMP_dom"/>
</dbReference>
<evidence type="ECO:0000259" key="4">
    <source>
        <dbReference type="PROSITE" id="PS51747"/>
    </source>
</evidence>
<feature type="domain" description="CMP/dCMP-type deaminase" evidence="4">
    <location>
        <begin position="38"/>
        <end position="154"/>
    </location>
</feature>
<keyword evidence="3" id="KW-0812">Transmembrane</keyword>
<evidence type="ECO:0000313" key="5">
    <source>
        <dbReference type="EMBL" id="MFB9095574.1"/>
    </source>
</evidence>